<dbReference type="PANTHER" id="PTHR10434:SF11">
    <property type="entry name" value="1-ACYL-SN-GLYCEROL-3-PHOSPHATE ACYLTRANSFERASE"/>
    <property type="match status" value="1"/>
</dbReference>
<evidence type="ECO:0000313" key="5">
    <source>
        <dbReference type="Proteomes" id="UP000230959"/>
    </source>
</evidence>
<dbReference type="CDD" id="cd07989">
    <property type="entry name" value="LPLAT_AGPAT-like"/>
    <property type="match status" value="1"/>
</dbReference>
<dbReference type="EMBL" id="PFER01000006">
    <property type="protein sequence ID" value="PJE73953.1"/>
    <property type="molecule type" value="Genomic_DNA"/>
</dbReference>
<proteinExistence type="predicted"/>
<comment type="caution">
    <text evidence="4">The sequence shown here is derived from an EMBL/GenBank/DDBJ whole genome shotgun (WGS) entry which is preliminary data.</text>
</comment>
<dbReference type="Pfam" id="PF01553">
    <property type="entry name" value="Acyltransferase"/>
    <property type="match status" value="1"/>
</dbReference>
<dbReference type="Proteomes" id="UP000230959">
    <property type="component" value="Unassembled WGS sequence"/>
</dbReference>
<keyword evidence="1" id="KW-0808">Transferase</keyword>
<evidence type="ECO:0000313" key="4">
    <source>
        <dbReference type="EMBL" id="PJE73953.1"/>
    </source>
</evidence>
<evidence type="ECO:0000259" key="3">
    <source>
        <dbReference type="Pfam" id="PF01553"/>
    </source>
</evidence>
<dbReference type="GO" id="GO:0006654">
    <property type="term" value="P:phosphatidic acid biosynthetic process"/>
    <property type="evidence" value="ECO:0007669"/>
    <property type="project" value="TreeGrafter"/>
</dbReference>
<sequence length="128" mass="14664">MSQKIFWIIFFVVEKVFFDLAVENRSGLALAEMKGPYIVASNHKRRIDPFVIGLAFPLTNKIYPIRFMTADGFLKIPILAQYIRLMGGFPTYYKQGLDKSLEMPIKLLKKGESVGYFPEGSMNKSYVL</sequence>
<accession>A0A2M8LBF8</accession>
<protein>
    <recommendedName>
        <fullName evidence="3">Phospholipid/glycerol acyltransferase domain-containing protein</fullName>
    </recommendedName>
</protein>
<dbReference type="InterPro" id="IPR002123">
    <property type="entry name" value="Plipid/glycerol_acylTrfase"/>
</dbReference>
<keyword evidence="2" id="KW-0012">Acyltransferase</keyword>
<evidence type="ECO:0000256" key="1">
    <source>
        <dbReference type="ARBA" id="ARBA00022679"/>
    </source>
</evidence>
<organism evidence="4 5">
    <name type="scientific">Candidatus Terrybacteria bacterium CG10_big_fil_rev_8_21_14_0_10_41_10</name>
    <dbReference type="NCBI Taxonomy" id="1975026"/>
    <lineage>
        <taxon>Bacteria</taxon>
        <taxon>Candidatus Terryibacteriota</taxon>
    </lineage>
</organism>
<name>A0A2M8LBF8_9BACT</name>
<evidence type="ECO:0000256" key="2">
    <source>
        <dbReference type="ARBA" id="ARBA00023315"/>
    </source>
</evidence>
<dbReference type="GO" id="GO:0003841">
    <property type="term" value="F:1-acylglycerol-3-phosphate O-acyltransferase activity"/>
    <property type="evidence" value="ECO:0007669"/>
    <property type="project" value="TreeGrafter"/>
</dbReference>
<feature type="non-terminal residue" evidence="4">
    <location>
        <position position="128"/>
    </location>
</feature>
<dbReference type="PANTHER" id="PTHR10434">
    <property type="entry name" value="1-ACYL-SN-GLYCEROL-3-PHOSPHATE ACYLTRANSFERASE"/>
    <property type="match status" value="1"/>
</dbReference>
<dbReference type="SUPFAM" id="SSF69593">
    <property type="entry name" value="Glycerol-3-phosphate (1)-acyltransferase"/>
    <property type="match status" value="1"/>
</dbReference>
<dbReference type="AlphaFoldDB" id="A0A2M8LBF8"/>
<gene>
    <name evidence="4" type="ORF">COV02_00390</name>
</gene>
<feature type="domain" description="Phospholipid/glycerol acyltransferase" evidence="3">
    <location>
        <begin position="32"/>
        <end position="125"/>
    </location>
</feature>
<reference evidence="5" key="1">
    <citation type="submission" date="2017-09" db="EMBL/GenBank/DDBJ databases">
        <title>Depth-based differentiation of microbial function through sediment-hosted aquifers and enrichment of novel symbionts in the deep terrestrial subsurface.</title>
        <authorList>
            <person name="Probst A.J."/>
            <person name="Ladd B."/>
            <person name="Jarett J.K."/>
            <person name="Geller-Mcgrath D.E."/>
            <person name="Sieber C.M.K."/>
            <person name="Emerson J.B."/>
            <person name="Anantharaman K."/>
            <person name="Thomas B.C."/>
            <person name="Malmstrom R."/>
            <person name="Stieglmeier M."/>
            <person name="Klingl A."/>
            <person name="Woyke T."/>
            <person name="Ryan C.M."/>
            <person name="Banfield J.F."/>
        </authorList>
    </citation>
    <scope>NUCLEOTIDE SEQUENCE [LARGE SCALE GENOMIC DNA]</scope>
</reference>